<evidence type="ECO:0000313" key="2">
    <source>
        <dbReference type="Proteomes" id="UP000264217"/>
    </source>
</evidence>
<proteinExistence type="predicted"/>
<evidence type="ECO:0000313" key="1">
    <source>
        <dbReference type="EMBL" id="RFZ91810.1"/>
    </source>
</evidence>
<sequence length="47" mass="5363">MITSSVISILFNIYAQNHFCVIYNIIKICDIYNGLINKRIGLTLTKS</sequence>
<keyword evidence="2" id="KW-1185">Reference proteome</keyword>
<gene>
    <name evidence="1" type="ORF">D0C36_10175</name>
</gene>
<organism evidence="1 2">
    <name type="scientific">Mucilaginibacter conchicola</name>
    <dbReference type="NCBI Taxonomy" id="2303333"/>
    <lineage>
        <taxon>Bacteria</taxon>
        <taxon>Pseudomonadati</taxon>
        <taxon>Bacteroidota</taxon>
        <taxon>Sphingobacteriia</taxon>
        <taxon>Sphingobacteriales</taxon>
        <taxon>Sphingobacteriaceae</taxon>
        <taxon>Mucilaginibacter</taxon>
    </lineage>
</organism>
<name>A0A372NRB3_9SPHI</name>
<dbReference type="AlphaFoldDB" id="A0A372NRB3"/>
<dbReference type="Proteomes" id="UP000264217">
    <property type="component" value="Unassembled WGS sequence"/>
</dbReference>
<comment type="caution">
    <text evidence="1">The sequence shown here is derived from an EMBL/GenBank/DDBJ whole genome shotgun (WGS) entry which is preliminary data.</text>
</comment>
<protein>
    <submittedName>
        <fullName evidence="1">Uncharacterized protein</fullName>
    </submittedName>
</protein>
<accession>A0A372NRB3</accession>
<dbReference type="EMBL" id="QWDC01000002">
    <property type="protein sequence ID" value="RFZ91810.1"/>
    <property type="molecule type" value="Genomic_DNA"/>
</dbReference>
<reference evidence="1 2" key="1">
    <citation type="submission" date="2018-08" db="EMBL/GenBank/DDBJ databases">
        <title>Mucilaginibacter sp. MYSH2.</title>
        <authorList>
            <person name="Seo T."/>
        </authorList>
    </citation>
    <scope>NUCLEOTIDE SEQUENCE [LARGE SCALE GENOMIC DNA]</scope>
    <source>
        <strain evidence="1 2">MYSH2</strain>
    </source>
</reference>